<gene>
    <name evidence="3" type="ORF">D0C36_01895</name>
</gene>
<name>A0A372NW25_9SPHI</name>
<evidence type="ECO:0000313" key="3">
    <source>
        <dbReference type="EMBL" id="RFZ94333.1"/>
    </source>
</evidence>
<feature type="compositionally biased region" description="Low complexity" evidence="1">
    <location>
        <begin position="53"/>
        <end position="74"/>
    </location>
</feature>
<keyword evidence="2" id="KW-1133">Transmembrane helix</keyword>
<comment type="caution">
    <text evidence="3">The sequence shown here is derived from an EMBL/GenBank/DDBJ whole genome shotgun (WGS) entry which is preliminary data.</text>
</comment>
<evidence type="ECO:0000256" key="1">
    <source>
        <dbReference type="SAM" id="MobiDB-lite"/>
    </source>
</evidence>
<dbReference type="EMBL" id="QWDC01000001">
    <property type="protein sequence ID" value="RFZ94333.1"/>
    <property type="molecule type" value="Genomic_DNA"/>
</dbReference>
<organism evidence="3 4">
    <name type="scientific">Mucilaginibacter conchicola</name>
    <dbReference type="NCBI Taxonomy" id="2303333"/>
    <lineage>
        <taxon>Bacteria</taxon>
        <taxon>Pseudomonadati</taxon>
        <taxon>Bacteroidota</taxon>
        <taxon>Sphingobacteriia</taxon>
        <taxon>Sphingobacteriales</taxon>
        <taxon>Sphingobacteriaceae</taxon>
        <taxon>Mucilaginibacter</taxon>
    </lineage>
</organism>
<evidence type="ECO:0000313" key="4">
    <source>
        <dbReference type="Proteomes" id="UP000264217"/>
    </source>
</evidence>
<reference evidence="3 4" key="1">
    <citation type="submission" date="2018-08" db="EMBL/GenBank/DDBJ databases">
        <title>Mucilaginibacter sp. MYSH2.</title>
        <authorList>
            <person name="Seo T."/>
        </authorList>
    </citation>
    <scope>NUCLEOTIDE SEQUENCE [LARGE SCALE GENOMIC DNA]</scope>
    <source>
        <strain evidence="3 4">MYSH2</strain>
    </source>
</reference>
<evidence type="ECO:0000256" key="2">
    <source>
        <dbReference type="SAM" id="Phobius"/>
    </source>
</evidence>
<dbReference type="Proteomes" id="UP000264217">
    <property type="component" value="Unassembled WGS sequence"/>
</dbReference>
<keyword evidence="2" id="KW-0812">Transmembrane</keyword>
<protein>
    <submittedName>
        <fullName evidence="3">Uncharacterized protein</fullName>
    </submittedName>
</protein>
<feature type="region of interest" description="Disordered" evidence="1">
    <location>
        <begin position="47"/>
        <end position="86"/>
    </location>
</feature>
<feature type="compositionally biased region" description="Basic and acidic residues" evidence="1">
    <location>
        <begin position="75"/>
        <end position="86"/>
    </location>
</feature>
<dbReference type="AlphaFoldDB" id="A0A372NW25"/>
<feature type="transmembrane region" description="Helical" evidence="2">
    <location>
        <begin position="27"/>
        <end position="43"/>
    </location>
</feature>
<sequence length="86" mass="9097">MELSGYYPVTRQRITNIIKLISMKKQFFAFAAAAMIIGSIVTGCGSEKATNGSDSTKTDSTAATTAPADTTKAPDTTKTDTTKKPM</sequence>
<keyword evidence="4" id="KW-1185">Reference proteome</keyword>
<keyword evidence="2" id="KW-0472">Membrane</keyword>
<proteinExistence type="predicted"/>
<accession>A0A372NW25</accession>